<reference evidence="1 2" key="1">
    <citation type="submission" date="2007-06" db="EMBL/GenBank/DDBJ databases">
        <authorList>
            <person name="Dodson R.J."/>
            <person name="Harkins D."/>
            <person name="Paulsen I.T."/>
        </authorList>
    </citation>
    <scope>NUCLEOTIDE SEQUENCE [LARGE SCALE GENOMIC DNA]</scope>
    <source>
        <strain evidence="1 2">PA7</strain>
    </source>
</reference>
<dbReference type="SUPFAM" id="SSF143100">
    <property type="entry name" value="TTHA1013/TTHA0281-like"/>
    <property type="match status" value="1"/>
</dbReference>
<accession>A6V3Y2</accession>
<name>A6V3Y2_PSEP7</name>
<gene>
    <name evidence="1" type="ordered locus">PSPA7_2400</name>
</gene>
<dbReference type="KEGG" id="pap:PSPA7_2400"/>
<proteinExistence type="predicted"/>
<dbReference type="AlphaFoldDB" id="A6V3Y2"/>
<sequence length="231" mass="26189">MYDYAIRFEQDDSAPGVAVFCRDLPELNSFGDDREHAIREALDAIETTLSLYVDARKPIPEATAPEEGEHVVHLPAVTVAKIALWNEMMKRGMRKSDLCKLLGIAQTQGDRLVDFLHNTKMEALEQALAALDTKLSVRTYYGNQMVKLRYIANTERGRVLVIAGDADPKALPRQYEWLQEPPCRIEDTVDDFEVGARYAMWNVEEAVNSIQSRGYFSFWLETTSGPRSVSR</sequence>
<protein>
    <submittedName>
        <fullName evidence="1">Uncharacterized protein</fullName>
    </submittedName>
</protein>
<reference evidence="1 2" key="2">
    <citation type="journal article" date="2010" name="PLoS ONE">
        <title>Complete genome sequence of the multiresistant taxonomic outlier Pseudomonas aeruginosa PA7.</title>
        <authorList>
            <person name="Roy P.H."/>
            <person name="Tetu S.G."/>
            <person name="Larouche A."/>
            <person name="Elbourne L."/>
            <person name="Tremblay S."/>
            <person name="Ren Q."/>
            <person name="Dodson R."/>
            <person name="Harkins D."/>
            <person name="Shay R."/>
            <person name="Watkins K."/>
            <person name="Mahamoud Y."/>
            <person name="Paulsen I.T."/>
        </authorList>
    </citation>
    <scope>NUCLEOTIDE SEQUENCE [LARGE SCALE GENOMIC DNA]</scope>
    <source>
        <strain evidence="1 2">PA7</strain>
    </source>
</reference>
<dbReference type="Gene3D" id="3.30.160.250">
    <property type="match status" value="1"/>
</dbReference>
<dbReference type="RefSeq" id="WP_012075323.1">
    <property type="nucleotide sequence ID" value="NC_009656.1"/>
</dbReference>
<dbReference type="InterPro" id="IPR035069">
    <property type="entry name" value="TTHA1013/TTHA0281-like"/>
</dbReference>
<organism evidence="1 2">
    <name type="scientific">Pseudomonas paraeruginosa (strain DSM 24068 / PA7)</name>
    <name type="common">Pseudomonas aeruginosa (strain PA7)</name>
    <dbReference type="NCBI Taxonomy" id="381754"/>
    <lineage>
        <taxon>Bacteria</taxon>
        <taxon>Pseudomonadati</taxon>
        <taxon>Pseudomonadota</taxon>
        <taxon>Gammaproteobacteria</taxon>
        <taxon>Pseudomonadales</taxon>
        <taxon>Pseudomonadaceae</taxon>
        <taxon>Pseudomonas</taxon>
        <taxon>Pseudomonas paraeruginosa</taxon>
    </lineage>
</organism>
<dbReference type="HOGENOM" id="CLU_1198940_0_0_6"/>
<dbReference type="EMBL" id="CP000744">
    <property type="protein sequence ID" value="ABR82738.1"/>
    <property type="molecule type" value="Genomic_DNA"/>
</dbReference>
<evidence type="ECO:0000313" key="2">
    <source>
        <dbReference type="Proteomes" id="UP000001582"/>
    </source>
</evidence>
<dbReference type="Proteomes" id="UP000001582">
    <property type="component" value="Chromosome"/>
</dbReference>
<evidence type="ECO:0000313" key="1">
    <source>
        <dbReference type="EMBL" id="ABR82738.1"/>
    </source>
</evidence>